<dbReference type="Proteomes" id="UP000054805">
    <property type="component" value="Unassembled WGS sequence"/>
</dbReference>
<dbReference type="EMBL" id="JYDS01005153">
    <property type="protein sequence ID" value="KRY94604.1"/>
    <property type="molecule type" value="Genomic_DNA"/>
</dbReference>
<gene>
    <name evidence="1" type="ORF">T4B_2262</name>
</gene>
<evidence type="ECO:0000313" key="1">
    <source>
        <dbReference type="EMBL" id="KRY94604.1"/>
    </source>
</evidence>
<proteinExistence type="predicted"/>
<feature type="non-terminal residue" evidence="1">
    <location>
        <position position="1"/>
    </location>
</feature>
<accession>A0A0V1G8Z6</accession>
<name>A0A0V1G8Z6_TRIPS</name>
<dbReference type="AlphaFoldDB" id="A0A0V1G8Z6"/>
<protein>
    <submittedName>
        <fullName evidence="1">Uncharacterized protein</fullName>
    </submittedName>
</protein>
<organism evidence="1 2">
    <name type="scientific">Trichinella pseudospiralis</name>
    <name type="common">Parasitic roundworm</name>
    <dbReference type="NCBI Taxonomy" id="6337"/>
    <lineage>
        <taxon>Eukaryota</taxon>
        <taxon>Metazoa</taxon>
        <taxon>Ecdysozoa</taxon>
        <taxon>Nematoda</taxon>
        <taxon>Enoplea</taxon>
        <taxon>Dorylaimia</taxon>
        <taxon>Trichinellida</taxon>
        <taxon>Trichinellidae</taxon>
        <taxon>Trichinella</taxon>
    </lineage>
</organism>
<evidence type="ECO:0000313" key="2">
    <source>
        <dbReference type="Proteomes" id="UP000054805"/>
    </source>
</evidence>
<comment type="caution">
    <text evidence="1">The sequence shown here is derived from an EMBL/GenBank/DDBJ whole genome shotgun (WGS) entry which is preliminary data.</text>
</comment>
<reference evidence="1 2" key="1">
    <citation type="submission" date="2015-01" db="EMBL/GenBank/DDBJ databases">
        <title>Evolution of Trichinella species and genotypes.</title>
        <authorList>
            <person name="Korhonen P.K."/>
            <person name="Edoardo P."/>
            <person name="Giuseppe L.R."/>
            <person name="Gasser R.B."/>
        </authorList>
    </citation>
    <scope>NUCLEOTIDE SEQUENCE [LARGE SCALE GENOMIC DNA]</scope>
    <source>
        <strain evidence="1">ISS588</strain>
    </source>
</reference>
<sequence length="31" mass="3805">LYKNQQIKVPCKISSNIIQYKLNKWHRFSLI</sequence>
<keyword evidence="2" id="KW-1185">Reference proteome</keyword>